<gene>
    <name evidence="1" type="ORF">HAX54_010931</name>
</gene>
<comment type="caution">
    <text evidence="1">The sequence shown here is derived from an EMBL/GenBank/DDBJ whole genome shotgun (WGS) entry which is preliminary data.</text>
</comment>
<reference evidence="1 2" key="1">
    <citation type="journal article" date="2021" name="BMC Genomics">
        <title>Datura genome reveals duplications of psychoactive alkaloid biosynthetic genes and high mutation rate following tissue culture.</title>
        <authorList>
            <person name="Rajewski A."/>
            <person name="Carter-House D."/>
            <person name="Stajich J."/>
            <person name="Litt A."/>
        </authorList>
    </citation>
    <scope>NUCLEOTIDE SEQUENCE [LARGE SCALE GENOMIC DNA]</scope>
    <source>
        <strain evidence="1">AR-01</strain>
    </source>
</reference>
<accession>A0ABS8RXI5</accession>
<evidence type="ECO:0000313" key="1">
    <source>
        <dbReference type="EMBL" id="MCD7451312.1"/>
    </source>
</evidence>
<organism evidence="1 2">
    <name type="scientific">Datura stramonium</name>
    <name type="common">Jimsonweed</name>
    <name type="synonym">Common thornapple</name>
    <dbReference type="NCBI Taxonomy" id="4076"/>
    <lineage>
        <taxon>Eukaryota</taxon>
        <taxon>Viridiplantae</taxon>
        <taxon>Streptophyta</taxon>
        <taxon>Embryophyta</taxon>
        <taxon>Tracheophyta</taxon>
        <taxon>Spermatophyta</taxon>
        <taxon>Magnoliopsida</taxon>
        <taxon>eudicotyledons</taxon>
        <taxon>Gunneridae</taxon>
        <taxon>Pentapetalae</taxon>
        <taxon>asterids</taxon>
        <taxon>lamiids</taxon>
        <taxon>Solanales</taxon>
        <taxon>Solanaceae</taxon>
        <taxon>Solanoideae</taxon>
        <taxon>Datureae</taxon>
        <taxon>Datura</taxon>
    </lineage>
</organism>
<protein>
    <submittedName>
        <fullName evidence="1">Uncharacterized protein</fullName>
    </submittedName>
</protein>
<proteinExistence type="predicted"/>
<sequence>MISKFLVNKFSVATLSVNRSPLLHHKIAIAPNFLTIGNFQEKDSRNVKAWAKGVSIEDECIHLDCAYK</sequence>
<keyword evidence="2" id="KW-1185">Reference proteome</keyword>
<name>A0ABS8RXI5_DATST</name>
<dbReference type="EMBL" id="JACEIK010000161">
    <property type="protein sequence ID" value="MCD7451312.1"/>
    <property type="molecule type" value="Genomic_DNA"/>
</dbReference>
<dbReference type="Proteomes" id="UP000823775">
    <property type="component" value="Unassembled WGS sequence"/>
</dbReference>
<evidence type="ECO:0000313" key="2">
    <source>
        <dbReference type="Proteomes" id="UP000823775"/>
    </source>
</evidence>